<dbReference type="GO" id="GO:0008324">
    <property type="term" value="F:monoatomic cation transmembrane transporter activity"/>
    <property type="evidence" value="ECO:0007669"/>
    <property type="project" value="InterPro"/>
</dbReference>
<dbReference type="AlphaFoldDB" id="A0A2I8VH99"/>
<evidence type="ECO:0000313" key="3">
    <source>
        <dbReference type="Proteomes" id="UP000236584"/>
    </source>
</evidence>
<dbReference type="Pfam" id="PF02080">
    <property type="entry name" value="TrkA_C"/>
    <property type="match status" value="1"/>
</dbReference>
<dbReference type="KEGG" id="srub:C2R22_06105"/>
<gene>
    <name evidence="2" type="ORF">C2R22_06105</name>
</gene>
<protein>
    <recommendedName>
        <fullName evidence="1">RCK C-terminal domain-containing protein</fullName>
    </recommendedName>
</protein>
<proteinExistence type="predicted"/>
<sequence>MDRAAGRSYTRFVDRVLFPERAGARVAANERLGSDVRTLADVTGTLDIVQSRVREGAPAAGRTLKEVRFPAGTLVVSDDNGERIARPETTLEPDKQYVVAVEPDVVDEVLNLLR</sequence>
<dbReference type="Gene3D" id="3.30.70.1450">
    <property type="entry name" value="Regulator of K+ conductance, C-terminal domain"/>
    <property type="match status" value="1"/>
</dbReference>
<dbReference type="EMBL" id="CP026309">
    <property type="protein sequence ID" value="AUV81290.1"/>
    <property type="molecule type" value="Genomic_DNA"/>
</dbReference>
<organism evidence="2 3">
    <name type="scientific">Salinigranum rubrum</name>
    <dbReference type="NCBI Taxonomy" id="755307"/>
    <lineage>
        <taxon>Archaea</taxon>
        <taxon>Methanobacteriati</taxon>
        <taxon>Methanobacteriota</taxon>
        <taxon>Stenosarchaea group</taxon>
        <taxon>Halobacteria</taxon>
        <taxon>Halobacteriales</taxon>
        <taxon>Haloferacaceae</taxon>
        <taxon>Salinigranum</taxon>
    </lineage>
</organism>
<accession>A0A2I8VH99</accession>
<dbReference type="InterPro" id="IPR006037">
    <property type="entry name" value="RCK_C"/>
</dbReference>
<feature type="domain" description="RCK C-terminal" evidence="1">
    <location>
        <begin position="34"/>
        <end position="114"/>
    </location>
</feature>
<dbReference type="OrthoDB" id="169192at2157"/>
<dbReference type="SUPFAM" id="SSF116726">
    <property type="entry name" value="TrkA C-terminal domain-like"/>
    <property type="match status" value="1"/>
</dbReference>
<evidence type="ECO:0000259" key="1">
    <source>
        <dbReference type="PROSITE" id="PS51202"/>
    </source>
</evidence>
<name>A0A2I8VH99_9EURY</name>
<dbReference type="Proteomes" id="UP000236584">
    <property type="component" value="Chromosome"/>
</dbReference>
<dbReference type="GO" id="GO:0006813">
    <property type="term" value="P:potassium ion transport"/>
    <property type="evidence" value="ECO:0007669"/>
    <property type="project" value="InterPro"/>
</dbReference>
<reference evidence="2 3" key="1">
    <citation type="submission" date="2018-01" db="EMBL/GenBank/DDBJ databases">
        <title>Complete genome sequence of Salinigranum rubrum GX10T, an extremely halophilic archaeon isolated from a marine solar saltern.</title>
        <authorList>
            <person name="Han S."/>
        </authorList>
    </citation>
    <scope>NUCLEOTIDE SEQUENCE [LARGE SCALE GENOMIC DNA]</scope>
    <source>
        <strain evidence="2 3">GX10</strain>
    </source>
</reference>
<dbReference type="PROSITE" id="PS51202">
    <property type="entry name" value="RCK_C"/>
    <property type="match status" value="1"/>
</dbReference>
<evidence type="ECO:0000313" key="2">
    <source>
        <dbReference type="EMBL" id="AUV81290.1"/>
    </source>
</evidence>
<keyword evidence="3" id="KW-1185">Reference proteome</keyword>
<dbReference type="InterPro" id="IPR036721">
    <property type="entry name" value="RCK_C_sf"/>
</dbReference>